<dbReference type="InterPro" id="IPR011993">
    <property type="entry name" value="PH-like_dom_sf"/>
</dbReference>
<evidence type="ECO:0000313" key="5">
    <source>
        <dbReference type="EMBL" id="TMW64475.1"/>
    </source>
</evidence>
<evidence type="ECO:0000259" key="4">
    <source>
        <dbReference type="PROSITE" id="PS50003"/>
    </source>
</evidence>
<reference evidence="5" key="1">
    <citation type="submission" date="2019-03" db="EMBL/GenBank/DDBJ databases">
        <title>Long read genome sequence of the mycoparasitic Pythium oligandrum ATCC 38472 isolated from sugarbeet rhizosphere.</title>
        <authorList>
            <person name="Gaulin E."/>
        </authorList>
    </citation>
    <scope>NUCLEOTIDE SEQUENCE</scope>
    <source>
        <strain evidence="5">ATCC 38472_TT</strain>
    </source>
</reference>
<proteinExistence type="predicted"/>
<evidence type="ECO:0000256" key="1">
    <source>
        <dbReference type="ARBA" id="ARBA00022801"/>
    </source>
</evidence>
<dbReference type="SMART" id="SM00233">
    <property type="entry name" value="PH"/>
    <property type="match status" value="1"/>
</dbReference>
<sequence length="1289" mass="142313">MAAARHGRMHPPSPCEEEEAGPSTIYDMYPLTLRTRLLDGPRPLERALQPDLDQYHDLDASLEAANQHGERESIMFERKSIELRASNMGTRLGTFHGEIYETKEHSRMFSVLKRRSRATGANRTVDTGHETHAKFTAEDVVRCGTLTKQGSWRRNWKTRFFILRKDYPSLCYYKSEDKLELLGAIVVTGDTLVLNKCAAGGHAPYRFQVRTESAALLLEAESKDNQQRWIDACQQLVDNLRAEKFRQNAAKTRGDRPVPTAKTPDRHSMPGAVRQSVSTAQLAMARPSDATLAGGQGETSPRTRQTRRRGRDGTSNPLPHQSSTRSLNMGESEISHLMELSGSSSDEDEDDEEDDRSDCEDNQKEEEEDNEQDVWGSQVPENANSPAVNVIHKCRSRSVQQYHAYPLVPGRYDIVIQVVVGKTSKLVRSESSNDKMACFVKVTGYSYKTKDIMDLGSTDAVKLSSVIAAGSSEGASTTLGLPFTIVITADVNKIDQLGFTLYKTWGNSQTVIGLGRCVLDSAFRTSQPKLISLTEKSSSFQHIPTKGNAPSEMTLANGPRVDAAGGSSTNLLADSNTVQLVVQAFQALPLQAILPTTCVDMASTKYLLPTTLSIDDASSQQQEPAIEDFMRASDGRTLIDNGSFVTVTSDVGTPGTRFIAVDEILRVPRSTFALPLAYLDHLEEIALERARQLQKQADLAAEGGQENALNTFELDYYRKKMQEYIKQRQFLMKQEKRLLQEQADHKIYHHTREQVQQQSGKKNGKTKASADDDRNGDLLAPFKRSTYKSLDLWQFLPTNMQNQYICVHQPPTVDNQAQEDMHVWHTMTMGCPAAHSKGFANGGYANILHATDAVRNSNPASASSDEESAFASSSDTERGSILGGGQYRTRRSRVSGSKVAGMNPAEEPLSALKQRLEMQERLDIVGSQILSAAVACILASLDLAALGSPRHRAQLSNAIKFGYVVNFESLLSTQGKEIGMLEDFAAGAKWLRKVFVQFRKHPTSAEHFVVKRYTPPERRAVAGGTGLDGAYTPSTLLDQASETGSSSSASSSLLIVTIGVSEAQLAVLPPLLASGKPFRLRCVLFTQGVNEKQSLVHALKQGAVKVQDRINRDNLEELKDLYAHFKRVHSPADPGCVDLMSQHLQAEVGHDDNGEAQAVRAMFEVLDDLLAQIEQHICSPGTLFKKNVGLLMDTSDFCRELGGARVTCCKSGKDRTAMSVTLEQARICCSELRVTQGKRLCASMRLYGVRRKNVYMNTKAAKFAFNEMQRKMLPDCYKPPPGTYKSGKT</sequence>
<comment type="caution">
    <text evidence="5">The sequence shown here is derived from an EMBL/GenBank/DDBJ whole genome shotgun (WGS) entry which is preliminary data.</text>
</comment>
<dbReference type="EMBL" id="SPLM01000039">
    <property type="protein sequence ID" value="TMW64475.1"/>
    <property type="molecule type" value="Genomic_DNA"/>
</dbReference>
<feature type="domain" description="PH" evidence="4">
    <location>
        <begin position="139"/>
        <end position="238"/>
    </location>
</feature>
<keyword evidence="1" id="KW-0378">Hydrolase</keyword>
<feature type="compositionally biased region" description="Basic and acidic residues" evidence="3">
    <location>
        <begin position="247"/>
        <end position="256"/>
    </location>
</feature>
<feature type="region of interest" description="Disordered" evidence="3">
    <location>
        <begin position="856"/>
        <end position="903"/>
    </location>
</feature>
<dbReference type="PANTHER" id="PTHR12187:SF11">
    <property type="entry name" value="PHOSPHATIDYLINOSITOL-3,4-BISPHOSPHATE 4-PHOSPHATASE"/>
    <property type="match status" value="1"/>
</dbReference>
<feature type="compositionally biased region" description="Acidic residues" evidence="3">
    <location>
        <begin position="345"/>
        <end position="372"/>
    </location>
</feature>
<feature type="region of interest" description="Disordered" evidence="3">
    <location>
        <begin position="247"/>
        <end position="383"/>
    </location>
</feature>
<dbReference type="OrthoDB" id="159395at2759"/>
<dbReference type="InterPro" id="IPR039034">
    <property type="entry name" value="INPP4"/>
</dbReference>
<dbReference type="PROSITE" id="PS50003">
    <property type="entry name" value="PH_DOMAIN"/>
    <property type="match status" value="1"/>
</dbReference>
<feature type="compositionally biased region" description="Polar residues" evidence="3">
    <location>
        <begin position="315"/>
        <end position="329"/>
    </location>
</feature>
<protein>
    <recommendedName>
        <fullName evidence="4">PH domain-containing protein</fullName>
    </recommendedName>
</protein>
<feature type="region of interest" description="Disordered" evidence="3">
    <location>
        <begin position="1"/>
        <end position="23"/>
    </location>
</feature>
<dbReference type="PANTHER" id="PTHR12187">
    <property type="entry name" value="AGAP000124-PA"/>
    <property type="match status" value="1"/>
</dbReference>
<accession>A0A8K1CKS2</accession>
<keyword evidence="2" id="KW-0443">Lipid metabolism</keyword>
<dbReference type="Gene3D" id="2.30.29.30">
    <property type="entry name" value="Pleckstrin-homology domain (PH domain)/Phosphotyrosine-binding domain (PTB)"/>
    <property type="match status" value="1"/>
</dbReference>
<keyword evidence="6" id="KW-1185">Reference proteome</keyword>
<feature type="region of interest" description="Disordered" evidence="3">
    <location>
        <begin position="751"/>
        <end position="777"/>
    </location>
</feature>
<dbReference type="GO" id="GO:0016316">
    <property type="term" value="F:phosphatidylinositol-3,4-bisphosphate 4-phosphatase activity"/>
    <property type="evidence" value="ECO:0007669"/>
    <property type="project" value="InterPro"/>
</dbReference>
<evidence type="ECO:0000256" key="3">
    <source>
        <dbReference type="SAM" id="MobiDB-lite"/>
    </source>
</evidence>
<gene>
    <name evidence="5" type="ORF">Poli38472_011355</name>
</gene>
<dbReference type="Pfam" id="PF00169">
    <property type="entry name" value="PH"/>
    <property type="match status" value="1"/>
</dbReference>
<evidence type="ECO:0000313" key="6">
    <source>
        <dbReference type="Proteomes" id="UP000794436"/>
    </source>
</evidence>
<dbReference type="Proteomes" id="UP000794436">
    <property type="component" value="Unassembled WGS sequence"/>
</dbReference>
<dbReference type="SUPFAM" id="SSF50729">
    <property type="entry name" value="PH domain-like"/>
    <property type="match status" value="1"/>
</dbReference>
<organism evidence="5 6">
    <name type="scientific">Pythium oligandrum</name>
    <name type="common">Mycoparasitic fungus</name>
    <dbReference type="NCBI Taxonomy" id="41045"/>
    <lineage>
        <taxon>Eukaryota</taxon>
        <taxon>Sar</taxon>
        <taxon>Stramenopiles</taxon>
        <taxon>Oomycota</taxon>
        <taxon>Peronosporomycetes</taxon>
        <taxon>Pythiales</taxon>
        <taxon>Pythiaceae</taxon>
        <taxon>Pythium</taxon>
    </lineage>
</organism>
<evidence type="ECO:0000256" key="2">
    <source>
        <dbReference type="ARBA" id="ARBA00023098"/>
    </source>
</evidence>
<dbReference type="InterPro" id="IPR001849">
    <property type="entry name" value="PH_domain"/>
</dbReference>
<dbReference type="GO" id="GO:0005737">
    <property type="term" value="C:cytoplasm"/>
    <property type="evidence" value="ECO:0007669"/>
    <property type="project" value="TreeGrafter"/>
</dbReference>
<name>A0A8K1CKS2_PYTOL</name>